<keyword evidence="1" id="KW-0472">Membrane</keyword>
<accession>A0ABR1MJS0</accession>
<evidence type="ECO:0000313" key="2">
    <source>
        <dbReference type="EMBL" id="KAK7551440.1"/>
    </source>
</evidence>
<reference evidence="2 3" key="1">
    <citation type="submission" date="2024-04" db="EMBL/GenBank/DDBJ databases">
        <title>Phyllosticta paracitricarpa is synonymous to the EU quarantine fungus P. citricarpa based on phylogenomic analyses.</title>
        <authorList>
            <consortium name="Lawrence Berkeley National Laboratory"/>
            <person name="Van Ingen-Buijs V.A."/>
            <person name="Van Westerhoven A.C."/>
            <person name="Haridas S."/>
            <person name="Skiadas P."/>
            <person name="Martin F."/>
            <person name="Groenewald J.Z."/>
            <person name="Crous P.W."/>
            <person name="Seidl M.F."/>
        </authorList>
    </citation>
    <scope>NUCLEOTIDE SEQUENCE [LARGE SCALE GENOMIC DNA]</scope>
    <source>
        <strain evidence="2 3">CBS 122670</strain>
    </source>
</reference>
<dbReference type="EMBL" id="JBBPDW010000006">
    <property type="protein sequence ID" value="KAK7551440.1"/>
    <property type="molecule type" value="Genomic_DNA"/>
</dbReference>
<organism evidence="2 3">
    <name type="scientific">Phyllosticta citricarpa</name>
    <dbReference type="NCBI Taxonomy" id="55181"/>
    <lineage>
        <taxon>Eukaryota</taxon>
        <taxon>Fungi</taxon>
        <taxon>Dikarya</taxon>
        <taxon>Ascomycota</taxon>
        <taxon>Pezizomycotina</taxon>
        <taxon>Dothideomycetes</taxon>
        <taxon>Dothideomycetes incertae sedis</taxon>
        <taxon>Botryosphaeriales</taxon>
        <taxon>Phyllostictaceae</taxon>
        <taxon>Phyllosticta</taxon>
    </lineage>
</organism>
<evidence type="ECO:0008006" key="4">
    <source>
        <dbReference type="Google" id="ProtNLM"/>
    </source>
</evidence>
<evidence type="ECO:0000256" key="1">
    <source>
        <dbReference type="SAM" id="Phobius"/>
    </source>
</evidence>
<keyword evidence="1" id="KW-1133">Transmembrane helix</keyword>
<protein>
    <recommendedName>
        <fullName evidence="4">Secreted protein</fullName>
    </recommendedName>
</protein>
<keyword evidence="3" id="KW-1185">Reference proteome</keyword>
<evidence type="ECO:0000313" key="3">
    <source>
        <dbReference type="Proteomes" id="UP001365128"/>
    </source>
</evidence>
<feature type="transmembrane region" description="Helical" evidence="1">
    <location>
        <begin position="20"/>
        <end position="44"/>
    </location>
</feature>
<keyword evidence="1" id="KW-0812">Transmembrane</keyword>
<comment type="caution">
    <text evidence="2">The sequence shown here is derived from an EMBL/GenBank/DDBJ whole genome shotgun (WGS) entry which is preliminary data.</text>
</comment>
<sequence>MLPPPTANGGFLLFAFANHSLSFLFFSFLSLDAYCLVILANAFTSLAARSVISRVRVNLRRWIQRRCRKK</sequence>
<gene>
    <name evidence="2" type="ORF">IWX46DRAFT_382011</name>
</gene>
<dbReference type="Proteomes" id="UP001365128">
    <property type="component" value="Unassembled WGS sequence"/>
</dbReference>
<name>A0ABR1MJS0_9PEZI</name>
<proteinExistence type="predicted"/>